<dbReference type="InterPro" id="IPR028160">
    <property type="entry name" value="Slx9-like"/>
</dbReference>
<accession>A0AAX6MQS9</accession>
<dbReference type="GO" id="GO:0030688">
    <property type="term" value="C:preribosome, small subunit precursor"/>
    <property type="evidence" value="ECO:0007669"/>
    <property type="project" value="InterPro"/>
</dbReference>
<reference evidence="6 7" key="1">
    <citation type="journal article" date="2024" name="Front Chem Biol">
        <title>Unveiling the potential of Daldinia eschscholtzii MFLUCC 19-0629 through bioactivity and bioinformatics studies for enhanced sustainable agriculture production.</title>
        <authorList>
            <person name="Brooks S."/>
            <person name="Weaver J.A."/>
            <person name="Klomchit A."/>
            <person name="Alharthi S.A."/>
            <person name="Onlamun T."/>
            <person name="Nurani R."/>
            <person name="Vong T.K."/>
            <person name="Alberti F."/>
            <person name="Greco C."/>
        </authorList>
    </citation>
    <scope>NUCLEOTIDE SEQUENCE [LARGE SCALE GENOMIC DNA]</scope>
    <source>
        <strain evidence="6">MFLUCC 19-0629</strain>
    </source>
</reference>
<dbReference type="Proteomes" id="UP001369815">
    <property type="component" value="Unassembled WGS sequence"/>
</dbReference>
<comment type="subcellular location">
    <subcellularLocation>
        <location evidence="1">Nucleus</location>
        <location evidence="1">Nucleolus</location>
    </subcellularLocation>
</comment>
<comment type="similarity">
    <text evidence="2">Belongs to the SLX9 family.</text>
</comment>
<evidence type="ECO:0000256" key="2">
    <source>
        <dbReference type="ARBA" id="ARBA00011022"/>
    </source>
</evidence>
<dbReference type="Pfam" id="PF15341">
    <property type="entry name" value="SLX9"/>
    <property type="match status" value="1"/>
</dbReference>
<keyword evidence="4" id="KW-0539">Nucleus</keyword>
<evidence type="ECO:0000313" key="7">
    <source>
        <dbReference type="Proteomes" id="UP001369815"/>
    </source>
</evidence>
<feature type="region of interest" description="Disordered" evidence="5">
    <location>
        <begin position="183"/>
        <end position="205"/>
    </location>
</feature>
<evidence type="ECO:0000313" key="6">
    <source>
        <dbReference type="EMBL" id="KAK6954532.1"/>
    </source>
</evidence>
<dbReference type="EMBL" id="JBANMG010000004">
    <property type="protein sequence ID" value="KAK6954532.1"/>
    <property type="molecule type" value="Genomic_DNA"/>
</dbReference>
<evidence type="ECO:0000256" key="1">
    <source>
        <dbReference type="ARBA" id="ARBA00004604"/>
    </source>
</evidence>
<sequence>MAIKEYISKLSTLQGSLNPELENMAPVVPSKRRSLRAKLAARSGPEPYAPRKAPRPDAASTSDAFSNTKKDKRSIKHASFVSRIEKAHQKPAKRRRPSKKLVANLDSLADALPDLLAEGETEEGLRQLREGKVRHKSLKSRPGALKRKERIVKGEVERFGVSLARLSAVAEKEAVQMDVENEGENGVAAPEGRGASTTAPPQVSTTNRWAALRGYISATMEQNPAFVGKKDGK</sequence>
<feature type="compositionally biased region" description="Basic residues" evidence="5">
    <location>
        <begin position="89"/>
        <end position="99"/>
    </location>
</feature>
<dbReference type="GO" id="GO:0005730">
    <property type="term" value="C:nucleolus"/>
    <property type="evidence" value="ECO:0007669"/>
    <property type="project" value="UniProtKB-SubCell"/>
</dbReference>
<keyword evidence="7" id="KW-1185">Reference proteome</keyword>
<dbReference type="GO" id="GO:0000462">
    <property type="term" value="P:maturation of SSU-rRNA from tricistronic rRNA transcript (SSU-rRNA, 5.8S rRNA, LSU-rRNA)"/>
    <property type="evidence" value="ECO:0007669"/>
    <property type="project" value="InterPro"/>
</dbReference>
<comment type="caution">
    <text evidence="6">The sequence shown here is derived from an EMBL/GenBank/DDBJ whole genome shotgun (WGS) entry which is preliminary data.</text>
</comment>
<feature type="region of interest" description="Disordered" evidence="5">
    <location>
        <begin position="24"/>
        <end position="100"/>
    </location>
</feature>
<feature type="compositionally biased region" description="Polar residues" evidence="5">
    <location>
        <begin position="195"/>
        <end position="205"/>
    </location>
</feature>
<evidence type="ECO:0000256" key="4">
    <source>
        <dbReference type="ARBA" id="ARBA00023242"/>
    </source>
</evidence>
<dbReference type="AlphaFoldDB" id="A0AAX6MQS9"/>
<name>A0AAX6MQS9_9PEZI</name>
<evidence type="ECO:0000256" key="3">
    <source>
        <dbReference type="ARBA" id="ARBA00021321"/>
    </source>
</evidence>
<protein>
    <recommendedName>
        <fullName evidence="3">Ribosome biogenesis protein SLX9</fullName>
    </recommendedName>
</protein>
<dbReference type="GO" id="GO:0030686">
    <property type="term" value="C:90S preribosome"/>
    <property type="evidence" value="ECO:0007669"/>
    <property type="project" value="InterPro"/>
</dbReference>
<organism evidence="6 7">
    <name type="scientific">Daldinia eschscholtzii</name>
    <dbReference type="NCBI Taxonomy" id="292717"/>
    <lineage>
        <taxon>Eukaryota</taxon>
        <taxon>Fungi</taxon>
        <taxon>Dikarya</taxon>
        <taxon>Ascomycota</taxon>
        <taxon>Pezizomycotina</taxon>
        <taxon>Sordariomycetes</taxon>
        <taxon>Xylariomycetidae</taxon>
        <taxon>Xylariales</taxon>
        <taxon>Hypoxylaceae</taxon>
        <taxon>Daldinia</taxon>
    </lineage>
</organism>
<gene>
    <name evidence="6" type="ORF">Daesc_004499</name>
</gene>
<evidence type="ECO:0000256" key="5">
    <source>
        <dbReference type="SAM" id="MobiDB-lite"/>
    </source>
</evidence>
<proteinExistence type="inferred from homology"/>